<gene>
    <name evidence="2" type="ORF">AVDCRST_MAG59-3452</name>
</gene>
<keyword evidence="1" id="KW-0812">Transmembrane</keyword>
<protein>
    <submittedName>
        <fullName evidence="2">Uncharacterized protein</fullName>
    </submittedName>
</protein>
<organism evidence="2">
    <name type="scientific">uncultured Thermomicrobiales bacterium</name>
    <dbReference type="NCBI Taxonomy" id="1645740"/>
    <lineage>
        <taxon>Bacteria</taxon>
        <taxon>Pseudomonadati</taxon>
        <taxon>Thermomicrobiota</taxon>
        <taxon>Thermomicrobia</taxon>
        <taxon>Thermomicrobiales</taxon>
        <taxon>environmental samples</taxon>
    </lineage>
</organism>
<feature type="transmembrane region" description="Helical" evidence="1">
    <location>
        <begin position="95"/>
        <end position="118"/>
    </location>
</feature>
<proteinExistence type="predicted"/>
<feature type="transmembrane region" description="Helical" evidence="1">
    <location>
        <begin position="64"/>
        <end position="83"/>
    </location>
</feature>
<keyword evidence="1" id="KW-0472">Membrane</keyword>
<sequence>MKDVLQLLPGVGVAIWAVWDRRPRAFAAAAAVLFLGAAATPFLLQSAHPISTERMGSSEEVVAFALMTGFPAIGVGVMALLTARTRGNTPLPTSSVVMFLLLLGLGGCLVLFMSVAWAM</sequence>
<accession>A0A6J4VAX6</accession>
<dbReference type="AlphaFoldDB" id="A0A6J4VAX6"/>
<evidence type="ECO:0000313" key="2">
    <source>
        <dbReference type="EMBL" id="CAA9570351.1"/>
    </source>
</evidence>
<dbReference type="EMBL" id="CADCWF010000250">
    <property type="protein sequence ID" value="CAA9570351.1"/>
    <property type="molecule type" value="Genomic_DNA"/>
</dbReference>
<feature type="transmembrane region" description="Helical" evidence="1">
    <location>
        <begin position="25"/>
        <end position="44"/>
    </location>
</feature>
<keyword evidence="1" id="KW-1133">Transmembrane helix</keyword>
<reference evidence="2" key="1">
    <citation type="submission" date="2020-02" db="EMBL/GenBank/DDBJ databases">
        <authorList>
            <person name="Meier V. D."/>
        </authorList>
    </citation>
    <scope>NUCLEOTIDE SEQUENCE</scope>
    <source>
        <strain evidence="2">AVDCRST_MAG59</strain>
    </source>
</reference>
<evidence type="ECO:0000256" key="1">
    <source>
        <dbReference type="SAM" id="Phobius"/>
    </source>
</evidence>
<name>A0A6J4VAX6_9BACT</name>